<sequence length="1377" mass="147001">MKVSSRIKTDRVRPIMKGWPIKLLSTVVLTCMATSAGHTSDLEIYQGATGGKASILMMLDNSGSMAEQTIRHIQDDYPGVTLSNILYADNEPVDIYNDAGNAVVDNTLTYRVIYRLDGSGNRYYDRISRLKRALIPLFANPKSTSGFGPDLDLNKYKIGLGSFFGGSGTGGGKIDTPAADLTLANRKVLINKIIALSPTTYTPIANAYAEAGAYMLGTTTISQSTQTEIRYEAVGASVAESGNRDSLYKCNNVSSEVSTIGSNKFYECSGNYTIVSGQYRTRNLDPSVLSSSTVYSRPSGNFTLYYKQIEVPVEEANPASGFLLSDSSTKTTSGLKYDSPMPNVANQCDGYGIYYLTDGEPNSVYSEPNTKSIMNTSLAGSSLSVNSISDPKLTSVGSAYESGRIPLFTIDFGKPGWELIGEYAKKLNNDNNAKSDNIITGTAGLGNVYRELSIIGRNSSFEGKPVYDCDDARITSVDAKNLCKLGERGQGYGEGGFDYVSGSVDIAESVKKFVEAAGATEIDPISAGTMSVPLDSLGGLESRQFAYLPILEPVPGSSRLWNGNLKKYKVRNATLLGGNNNFVFSDNSGLFATNTYDLWNTVAASRPDRGLPQVGGAYQKVFENTVATASGSRNLFVNNGSSLVNLKVTADKKPQNFDTLTTANGYTNPKKIALLNFMGYGESTSTTVTDGTAITASLNTDLKNVGGVLHSIPQLITKKVAVDATGKFDTSQREDYVIYGSMDGALHMLDDSTGKEVFTFVPKQILDLQPKALAGNGTAEDGSYPYGVDAPWLTYASYTTKATTTGTGDAATTVNTYEADQSFALGGLRMGGSMYYALDVSTPSTPKMIYSVGSNYANRQKGDNTVALSGNKNGVINNTSPDQKAYARMGQTWGKPALGYVKSGGKRVMVSFLPGGYDTCYEDPKFKLGSTVTTNTVTGCNGKTTAQGNGVYMVQMGEVETKANNEEKVNVSTGNGKLLWWANNSGTSVTAASTATSASLQYSKADDLKHSVVTQIRTLDRNYDGLTDHIYFADLGGQVWRADINNNADTNNFKVDRVVKVLDVSDQVGTDTNTNTIDAPPRIYERPLITFYNGRYGYIDADNQSGTASGVQAMVTVGTGDRSNPVTATRSVPNALYSVIDKDVSRSDLFFYGTGTAPTISLRTPVSVNGVGIASNVSNKLQKLTFSAADISAAAVTGGAPARAGIKENMERGIVQGWYMPFDTWLNEAKQTTGPYKMKMFNEPDALAGILVSSSYNPDKGQAVQACSAGVKGATQRERTCLPFGTCLDSSGNAVVTARSTFNAGSGIVDNIVTQFNDTSIFSGLVNRCEGAACTPKLICPNGDCDPVPPTCTGPTCDPLAGFNTDKRINPLSWIEH</sequence>
<reference evidence="1 2" key="1">
    <citation type="submission" date="2017-11" db="EMBL/GenBank/DDBJ databases">
        <title>Whole genome sequencing of Psychrobacter pocilloporae S6-60T(=JCM 31058T=LMG 29157T).</title>
        <authorList>
            <person name="Das S.K."/>
        </authorList>
    </citation>
    <scope>NUCLEOTIDE SEQUENCE [LARGE SCALE GENOMIC DNA]</scope>
    <source>
        <strain evidence="1 2">S6-60</strain>
    </source>
</reference>
<accession>A0ABT6IQ13</accession>
<name>A0ABT6IQ13_9GAMM</name>
<gene>
    <name evidence="1" type="ORF">CUR83_02310</name>
</gene>
<evidence type="ECO:0000313" key="2">
    <source>
        <dbReference type="Proteomes" id="UP001243298"/>
    </source>
</evidence>
<evidence type="ECO:0000313" key="1">
    <source>
        <dbReference type="EMBL" id="MDH4903920.1"/>
    </source>
</evidence>
<organism evidence="1 2">
    <name type="scientific">Psychrobacter pocilloporae</name>
    <dbReference type="NCBI Taxonomy" id="1775882"/>
    <lineage>
        <taxon>Bacteria</taxon>
        <taxon>Pseudomonadati</taxon>
        <taxon>Pseudomonadota</taxon>
        <taxon>Gammaproteobacteria</taxon>
        <taxon>Moraxellales</taxon>
        <taxon>Moraxellaceae</taxon>
        <taxon>Psychrobacter</taxon>
    </lineage>
</organism>
<comment type="caution">
    <text evidence="1">The sequence shown here is derived from an EMBL/GenBank/DDBJ whole genome shotgun (WGS) entry which is preliminary data.</text>
</comment>
<evidence type="ECO:0008006" key="3">
    <source>
        <dbReference type="Google" id="ProtNLM"/>
    </source>
</evidence>
<proteinExistence type="predicted"/>
<protein>
    <recommendedName>
        <fullName evidence="3">PilC beta-propeller domain-containing protein</fullName>
    </recommendedName>
</protein>
<dbReference type="RefSeq" id="WP_284718988.1">
    <property type="nucleotide sequence ID" value="NZ_PGFT01000001.1"/>
</dbReference>
<dbReference type="Proteomes" id="UP001243298">
    <property type="component" value="Unassembled WGS sequence"/>
</dbReference>
<dbReference type="EMBL" id="PGFT01000001">
    <property type="protein sequence ID" value="MDH4903920.1"/>
    <property type="molecule type" value="Genomic_DNA"/>
</dbReference>
<keyword evidence="2" id="KW-1185">Reference proteome</keyword>